<gene>
    <name evidence="1" type="ORF">SDC9_102429</name>
</gene>
<name>A0A645AQT9_9ZZZZ</name>
<reference evidence="1" key="1">
    <citation type="submission" date="2019-08" db="EMBL/GenBank/DDBJ databases">
        <authorList>
            <person name="Kucharzyk K."/>
            <person name="Murdoch R.W."/>
            <person name="Higgins S."/>
            <person name="Loffler F."/>
        </authorList>
    </citation>
    <scope>NUCLEOTIDE SEQUENCE</scope>
</reference>
<dbReference type="AlphaFoldDB" id="A0A645AQT9"/>
<organism evidence="1">
    <name type="scientific">bioreactor metagenome</name>
    <dbReference type="NCBI Taxonomy" id="1076179"/>
    <lineage>
        <taxon>unclassified sequences</taxon>
        <taxon>metagenomes</taxon>
        <taxon>ecological metagenomes</taxon>
    </lineage>
</organism>
<proteinExistence type="predicted"/>
<dbReference type="EMBL" id="VSSQ01015361">
    <property type="protein sequence ID" value="MPM55632.1"/>
    <property type="molecule type" value="Genomic_DNA"/>
</dbReference>
<accession>A0A645AQT9</accession>
<comment type="caution">
    <text evidence="1">The sequence shown here is derived from an EMBL/GenBank/DDBJ whole genome shotgun (WGS) entry which is preliminary data.</text>
</comment>
<dbReference type="AntiFam" id="ANF00095">
    <property type="entry name" value="Shadow ORF (opposite ABC transporters)"/>
</dbReference>
<evidence type="ECO:0000313" key="1">
    <source>
        <dbReference type="EMBL" id="MPM55632.1"/>
    </source>
</evidence>
<sequence length="190" mass="21878">MVGDQDADVSVFKLCHNRLNVLNGNWIDPCKRLVEHNELGINSQAPGNFRTTAFSSRQTVAQVFPYFFQSEFGNQLFQFFLSFFRGFVGKFQHRLDVVFHRHFPENRGFLGQVTYPVLCPFVNRIFGNVLIAQVYASFVRNNQSHSHVKRGGFSGPVRTQQADNFALFQMDGNVAYYCPFTVFFYQVFGT</sequence>
<protein>
    <submittedName>
        <fullName evidence="1">Uncharacterized protein</fullName>
    </submittedName>
</protein>